<name>A0AA36D3G1_9BILA</name>
<sequence>MEQPILEPKSGAIPVTGSNSGAEVVKRPGRDGKVVSESESLFAEAHVIELTDNSSSGRPRRTRGTVIGSCCQYCDFTANLPAILLAHLKDDHPGLKVPKPEVIELGDRSSIQHGAKDTTGVDNETFVRVEHDKELDQKAVSMLAEADAPEIEKTAELDDTVYIPEIFVHEADITATNEVVIDEYMEIDQLHLSVDEPSGSEFGLIGVGVFDDGRDEDEEILQAVQKQFKPSHLGPLGDPNGRYPCYIQRCKWRGRYRQARSTHMRNVHPDWIRPPQFVLDRISRDGTLLPANSPSARYSCYIEGCPWKGQYRASRTNHMKSQHAGWIPKRTRAPNLHCEECNNVVSTHKCFVDHMVTHHRIGGIVQRELTKEDDYESWFHAVQESFAIDFVKKTGIRNIQDLQVLYLYCSRSGGHWPDRNLVPHCAVGYQPRFAKVLPPRAKGERTCACFLRVVHSDDGRLSIIGCVEHTGHRLGTPMLRLSPNERDALDDYLYTMDANAALEVMMERLRELEGITSPSYTPKSRCDDFHLQFVSAPTERESLQKLLTDTKRYPDGTIFGFDGPGAASEFSLSVGYMDEHMDNLWKSHAHKGVCFEEFNLALGNWKLRITLTLVFDDDRNVRVAALYVSDRHDLKPLMEKLASVWTGEIKTFVMDGPQRSLQLIKDHFSTEGRHIAVKYAEWHLLSDWAATLEQLVTKRVDKYSILCVLRRLLHTDDVTAFDQTVSELFEGLREMQLDEIAHFFDNLFDPEFIGFWSPLGQDVLFGYANPTLEYACRMLRDRYIACDQCSRIDEYVGFLIARLVEYNESEILPLVASRAPEASTLDQGDEDEWGDRHRITPNGVPMHTGNADRLHPRTFEEIVVGRGSSNQMEHSNNNDQELQKTPVDTDLPALERVQLVEEVVEEEIELSEEQAQVFEKLVFDRQLNPEEQERLFLQLAGVREADFVLSRDPAVTQRSSSTSDRLIP</sequence>
<evidence type="ECO:0000313" key="4">
    <source>
        <dbReference type="Proteomes" id="UP001177023"/>
    </source>
</evidence>
<dbReference type="AlphaFoldDB" id="A0AA36D3G1"/>
<dbReference type="InterPro" id="IPR013087">
    <property type="entry name" value="Znf_C2H2_type"/>
</dbReference>
<accession>A0AA36D3G1</accession>
<feature type="non-terminal residue" evidence="3">
    <location>
        <position position="1"/>
    </location>
</feature>
<feature type="domain" description="C2H2-type" evidence="2">
    <location>
        <begin position="69"/>
        <end position="92"/>
    </location>
</feature>
<keyword evidence="4" id="KW-1185">Reference proteome</keyword>
<gene>
    <name evidence="3" type="ORF">MSPICULIGERA_LOCUS18199</name>
</gene>
<evidence type="ECO:0000259" key="2">
    <source>
        <dbReference type="SMART" id="SM00355"/>
    </source>
</evidence>
<reference evidence="3" key="1">
    <citation type="submission" date="2023-06" db="EMBL/GenBank/DDBJ databases">
        <authorList>
            <person name="Delattre M."/>
        </authorList>
    </citation>
    <scope>NUCLEOTIDE SEQUENCE</scope>
    <source>
        <strain evidence="3">AF72</strain>
    </source>
</reference>
<dbReference type="Proteomes" id="UP001177023">
    <property type="component" value="Unassembled WGS sequence"/>
</dbReference>
<feature type="domain" description="C2H2-type" evidence="2">
    <location>
        <begin position="298"/>
        <end position="323"/>
    </location>
</feature>
<feature type="region of interest" description="Disordered" evidence="1">
    <location>
        <begin position="1"/>
        <end position="31"/>
    </location>
</feature>
<feature type="region of interest" description="Disordered" evidence="1">
    <location>
        <begin position="821"/>
        <end position="852"/>
    </location>
</feature>
<protein>
    <recommendedName>
        <fullName evidence="2">C2H2-type domain-containing protein</fullName>
    </recommendedName>
</protein>
<dbReference type="InterPro" id="IPR052797">
    <property type="entry name" value="RegFact_GeneExpr_CellDeath"/>
</dbReference>
<comment type="caution">
    <text evidence="3">The sequence shown here is derived from an EMBL/GenBank/DDBJ whole genome shotgun (WGS) entry which is preliminary data.</text>
</comment>
<evidence type="ECO:0000256" key="1">
    <source>
        <dbReference type="SAM" id="MobiDB-lite"/>
    </source>
</evidence>
<dbReference type="SMART" id="SM00355">
    <property type="entry name" value="ZnF_C2H2"/>
    <property type="match status" value="4"/>
</dbReference>
<organism evidence="3 4">
    <name type="scientific">Mesorhabditis spiculigera</name>
    <dbReference type="NCBI Taxonomy" id="96644"/>
    <lineage>
        <taxon>Eukaryota</taxon>
        <taxon>Metazoa</taxon>
        <taxon>Ecdysozoa</taxon>
        <taxon>Nematoda</taxon>
        <taxon>Chromadorea</taxon>
        <taxon>Rhabditida</taxon>
        <taxon>Rhabditina</taxon>
        <taxon>Rhabditomorpha</taxon>
        <taxon>Rhabditoidea</taxon>
        <taxon>Rhabditidae</taxon>
        <taxon>Mesorhabditinae</taxon>
        <taxon>Mesorhabditis</taxon>
    </lineage>
</organism>
<dbReference type="PANTHER" id="PTHR33936">
    <property type="entry name" value="PROTEIN CBG17840"/>
    <property type="match status" value="1"/>
</dbReference>
<feature type="domain" description="C2H2-type" evidence="2">
    <location>
        <begin position="243"/>
        <end position="268"/>
    </location>
</feature>
<evidence type="ECO:0000313" key="3">
    <source>
        <dbReference type="EMBL" id="CAJ0579996.1"/>
    </source>
</evidence>
<dbReference type="EMBL" id="CATQJA010002659">
    <property type="protein sequence ID" value="CAJ0579996.1"/>
    <property type="molecule type" value="Genomic_DNA"/>
</dbReference>
<proteinExistence type="predicted"/>
<dbReference type="PANTHER" id="PTHR33936:SF22">
    <property type="entry name" value="C2H2-TYPE DOMAIN-CONTAINING PROTEIN"/>
    <property type="match status" value="1"/>
</dbReference>
<feature type="domain" description="C2H2-type" evidence="2">
    <location>
        <begin position="336"/>
        <end position="358"/>
    </location>
</feature>